<feature type="chain" id="PRO_5019483133" evidence="1">
    <location>
        <begin position="23"/>
        <end position="115"/>
    </location>
</feature>
<evidence type="ECO:0000256" key="1">
    <source>
        <dbReference type="SAM" id="SignalP"/>
    </source>
</evidence>
<feature type="signal peptide" evidence="1">
    <location>
        <begin position="1"/>
        <end position="22"/>
    </location>
</feature>
<keyword evidence="3" id="KW-1185">Reference proteome</keyword>
<dbReference type="EMBL" id="QCYY01002158">
    <property type="protein sequence ID" value="ROT72425.1"/>
    <property type="molecule type" value="Genomic_DNA"/>
</dbReference>
<reference evidence="2 3" key="1">
    <citation type="submission" date="2018-04" db="EMBL/GenBank/DDBJ databases">
        <authorList>
            <person name="Zhang X."/>
            <person name="Yuan J."/>
            <person name="Li F."/>
            <person name="Xiang J."/>
        </authorList>
    </citation>
    <scope>NUCLEOTIDE SEQUENCE [LARGE SCALE GENOMIC DNA]</scope>
    <source>
        <tissue evidence="2">Muscle</tissue>
    </source>
</reference>
<dbReference type="Proteomes" id="UP000283509">
    <property type="component" value="Unassembled WGS sequence"/>
</dbReference>
<dbReference type="PROSITE" id="PS51257">
    <property type="entry name" value="PROKAR_LIPOPROTEIN"/>
    <property type="match status" value="1"/>
</dbReference>
<proteinExistence type="predicted"/>
<dbReference type="AlphaFoldDB" id="A0A423T7K2"/>
<comment type="caution">
    <text evidence="2">The sequence shown here is derived from an EMBL/GenBank/DDBJ whole genome shotgun (WGS) entry which is preliminary data.</text>
</comment>
<reference evidence="2 3" key="2">
    <citation type="submission" date="2019-01" db="EMBL/GenBank/DDBJ databases">
        <title>The decoding of complex shrimp genome reveals the adaptation for benthos swimmer, frequently molting mechanism and breeding impact on genome.</title>
        <authorList>
            <person name="Sun Y."/>
            <person name="Gao Y."/>
            <person name="Yu Y."/>
        </authorList>
    </citation>
    <scope>NUCLEOTIDE SEQUENCE [LARGE SCALE GENOMIC DNA]</scope>
    <source>
        <tissue evidence="2">Muscle</tissue>
    </source>
</reference>
<evidence type="ECO:0000313" key="3">
    <source>
        <dbReference type="Proteomes" id="UP000283509"/>
    </source>
</evidence>
<gene>
    <name evidence="2" type="ORF">C7M84_009190</name>
</gene>
<sequence length="115" mass="12841">MARAPDLLRLLALALVVVACRGDYEANSILCDDIEAICIYDDLPYETNDTVCGDKQQFLNPTRCNCGSMCIKYLEEGEECFMKSLISFPHTLCGPSLECISDDGFTGLCMRKTYF</sequence>
<dbReference type="OrthoDB" id="1725934at2759"/>
<evidence type="ECO:0000313" key="2">
    <source>
        <dbReference type="EMBL" id="ROT72425.1"/>
    </source>
</evidence>
<organism evidence="2 3">
    <name type="scientific">Penaeus vannamei</name>
    <name type="common">Whiteleg shrimp</name>
    <name type="synonym">Litopenaeus vannamei</name>
    <dbReference type="NCBI Taxonomy" id="6689"/>
    <lineage>
        <taxon>Eukaryota</taxon>
        <taxon>Metazoa</taxon>
        <taxon>Ecdysozoa</taxon>
        <taxon>Arthropoda</taxon>
        <taxon>Crustacea</taxon>
        <taxon>Multicrustacea</taxon>
        <taxon>Malacostraca</taxon>
        <taxon>Eumalacostraca</taxon>
        <taxon>Eucarida</taxon>
        <taxon>Decapoda</taxon>
        <taxon>Dendrobranchiata</taxon>
        <taxon>Penaeoidea</taxon>
        <taxon>Penaeidae</taxon>
        <taxon>Penaeus</taxon>
    </lineage>
</organism>
<name>A0A423T7K2_PENVA</name>
<keyword evidence="1" id="KW-0732">Signal</keyword>
<protein>
    <submittedName>
        <fullName evidence="2">Uncharacterized protein</fullName>
    </submittedName>
</protein>
<accession>A0A423T7K2</accession>